<evidence type="ECO:0000256" key="8">
    <source>
        <dbReference type="ARBA" id="ARBA00022946"/>
    </source>
</evidence>
<dbReference type="EnsemblMetazoa" id="Aqu2.1.30499_001">
    <property type="protein sequence ID" value="Aqu2.1.30499_001"/>
    <property type="gene ID" value="Aqu2.1.30499"/>
</dbReference>
<dbReference type="PANTHER" id="PTHR28021">
    <property type="entry name" value="PRESEQUENCE TRANSLOCATED-ASSOCIATED MOTOR SUBUNIT PAM17, MITOCHONDRIAL"/>
    <property type="match status" value="1"/>
</dbReference>
<keyword evidence="5 14" id="KW-0812">Transmembrane</keyword>
<evidence type="ECO:0000313" key="16">
    <source>
        <dbReference type="Proteomes" id="UP000007879"/>
    </source>
</evidence>
<evidence type="ECO:0000256" key="2">
    <source>
        <dbReference type="ARBA" id="ARBA00006837"/>
    </source>
</evidence>
<reference evidence="15" key="2">
    <citation type="submission" date="2017-05" db="UniProtKB">
        <authorList>
            <consortium name="EnsemblMetazoa"/>
        </authorList>
    </citation>
    <scope>IDENTIFICATION</scope>
</reference>
<evidence type="ECO:0000256" key="9">
    <source>
        <dbReference type="ARBA" id="ARBA00022989"/>
    </source>
</evidence>
<dbReference type="Proteomes" id="UP000007879">
    <property type="component" value="Unassembled WGS sequence"/>
</dbReference>
<evidence type="ECO:0000256" key="12">
    <source>
        <dbReference type="ARBA" id="ARBA00023136"/>
    </source>
</evidence>
<dbReference type="Pfam" id="PF08566">
    <property type="entry name" value="Pam17"/>
    <property type="match status" value="1"/>
</dbReference>
<comment type="subcellular location">
    <subcellularLocation>
        <location evidence="1">Mitochondrion inner membrane</location>
        <topology evidence="1">Multi-pass membrane protein</topology>
    </subcellularLocation>
</comment>
<feature type="transmembrane region" description="Helical" evidence="14">
    <location>
        <begin position="71"/>
        <end position="95"/>
    </location>
</feature>
<keyword evidence="10" id="KW-0811">Translocation</keyword>
<comment type="similarity">
    <text evidence="2">Belongs to the PAM17 family.</text>
</comment>
<dbReference type="InterPro" id="IPR013875">
    <property type="entry name" value="Pam17"/>
</dbReference>
<feature type="transmembrane region" description="Helical" evidence="14">
    <location>
        <begin position="115"/>
        <end position="142"/>
    </location>
</feature>
<keyword evidence="9 14" id="KW-1133">Transmembrane helix</keyword>
<evidence type="ECO:0000256" key="6">
    <source>
        <dbReference type="ARBA" id="ARBA00022792"/>
    </source>
</evidence>
<keyword evidence="6" id="KW-0999">Mitochondrion inner membrane</keyword>
<dbReference type="GO" id="GO:0001405">
    <property type="term" value="C:PAM complex, Tim23 associated import motor"/>
    <property type="evidence" value="ECO:0007669"/>
    <property type="project" value="InterPro"/>
</dbReference>
<evidence type="ECO:0000256" key="11">
    <source>
        <dbReference type="ARBA" id="ARBA00023128"/>
    </source>
</evidence>
<keyword evidence="8" id="KW-0809">Transit peptide</keyword>
<dbReference type="InParanoid" id="A0A1X7USK0"/>
<evidence type="ECO:0000256" key="3">
    <source>
        <dbReference type="ARBA" id="ARBA00017907"/>
    </source>
</evidence>
<feature type="compositionally biased region" description="Basic and acidic residues" evidence="13">
    <location>
        <begin position="213"/>
        <end position="224"/>
    </location>
</feature>
<dbReference type="KEGG" id="aqu:100633471"/>
<dbReference type="GO" id="GO:0030150">
    <property type="term" value="P:protein import into mitochondrial matrix"/>
    <property type="evidence" value="ECO:0007669"/>
    <property type="project" value="TreeGrafter"/>
</dbReference>
<feature type="region of interest" description="Disordered" evidence="13">
    <location>
        <begin position="202"/>
        <end position="224"/>
    </location>
</feature>
<evidence type="ECO:0000256" key="7">
    <source>
        <dbReference type="ARBA" id="ARBA00022927"/>
    </source>
</evidence>
<evidence type="ECO:0000256" key="1">
    <source>
        <dbReference type="ARBA" id="ARBA00004448"/>
    </source>
</evidence>
<dbReference type="PANTHER" id="PTHR28021:SF1">
    <property type="entry name" value="PRESEQUENCE TRANSLOCATED-ASSOCIATED MOTOR SUBUNIT PAM17, MITOCHONDRIAL"/>
    <property type="match status" value="1"/>
</dbReference>
<dbReference type="EnsemblMetazoa" id="XM_003386885.3">
    <property type="protein sequence ID" value="XP_003386933.2"/>
    <property type="gene ID" value="LOC100633471"/>
</dbReference>
<evidence type="ECO:0000256" key="10">
    <source>
        <dbReference type="ARBA" id="ARBA00023010"/>
    </source>
</evidence>
<evidence type="ECO:0000256" key="4">
    <source>
        <dbReference type="ARBA" id="ARBA00022448"/>
    </source>
</evidence>
<evidence type="ECO:0000256" key="13">
    <source>
        <dbReference type="SAM" id="MobiDB-lite"/>
    </source>
</evidence>
<dbReference type="eggNOG" id="ENOG502S1B1">
    <property type="taxonomic scope" value="Eukaryota"/>
</dbReference>
<dbReference type="AlphaFoldDB" id="A0A1X7USK0"/>
<keyword evidence="11" id="KW-0496">Mitochondrion</keyword>
<protein>
    <recommendedName>
        <fullName evidence="3">Presequence translocated-associated motor subunit PAM17, mitochondrial</fullName>
    </recommendedName>
</protein>
<reference evidence="16" key="1">
    <citation type="journal article" date="2010" name="Nature">
        <title>The Amphimedon queenslandica genome and the evolution of animal complexity.</title>
        <authorList>
            <person name="Srivastava M."/>
            <person name="Simakov O."/>
            <person name="Chapman J."/>
            <person name="Fahey B."/>
            <person name="Gauthier M.E."/>
            <person name="Mitros T."/>
            <person name="Richards G.S."/>
            <person name="Conaco C."/>
            <person name="Dacre M."/>
            <person name="Hellsten U."/>
            <person name="Larroux C."/>
            <person name="Putnam N.H."/>
            <person name="Stanke M."/>
            <person name="Adamska M."/>
            <person name="Darling A."/>
            <person name="Degnan S.M."/>
            <person name="Oakley T.H."/>
            <person name="Plachetzki D.C."/>
            <person name="Zhai Y."/>
            <person name="Adamski M."/>
            <person name="Calcino A."/>
            <person name="Cummins S.F."/>
            <person name="Goodstein D.M."/>
            <person name="Harris C."/>
            <person name="Jackson D.J."/>
            <person name="Leys S.P."/>
            <person name="Shu S."/>
            <person name="Woodcroft B.J."/>
            <person name="Vervoort M."/>
            <person name="Kosik K.S."/>
            <person name="Manning G."/>
            <person name="Degnan B.M."/>
            <person name="Rokhsar D.S."/>
        </authorList>
    </citation>
    <scope>NUCLEOTIDE SEQUENCE [LARGE SCALE GENOMIC DNA]</scope>
</reference>
<keyword evidence="16" id="KW-1185">Reference proteome</keyword>
<proteinExistence type="inferred from homology"/>
<evidence type="ECO:0000256" key="14">
    <source>
        <dbReference type="SAM" id="Phobius"/>
    </source>
</evidence>
<organism evidence="15">
    <name type="scientific">Amphimedon queenslandica</name>
    <name type="common">Sponge</name>
    <dbReference type="NCBI Taxonomy" id="400682"/>
    <lineage>
        <taxon>Eukaryota</taxon>
        <taxon>Metazoa</taxon>
        <taxon>Porifera</taxon>
        <taxon>Demospongiae</taxon>
        <taxon>Heteroscleromorpha</taxon>
        <taxon>Haplosclerida</taxon>
        <taxon>Niphatidae</taxon>
        <taxon>Amphimedon</taxon>
    </lineage>
</organism>
<keyword evidence="4" id="KW-0813">Transport</keyword>
<keyword evidence="12 14" id="KW-0472">Membrane</keyword>
<dbReference type="STRING" id="400682.A0A1X7USK0"/>
<evidence type="ECO:0000256" key="5">
    <source>
        <dbReference type="ARBA" id="ARBA00022692"/>
    </source>
</evidence>
<gene>
    <name evidence="15" type="primary">100633471</name>
</gene>
<keyword evidence="7" id="KW-0653">Protein transport</keyword>
<accession>A0A1X7USK0</accession>
<name>A0A1X7USK0_AMPQE</name>
<dbReference type="OMA" id="SESXVET"/>
<dbReference type="OrthoDB" id="5970083at2759"/>
<evidence type="ECO:0000313" key="15">
    <source>
        <dbReference type="EnsemblMetazoa" id="Aqu2.1.30499_001"/>
    </source>
</evidence>
<sequence>MLLPRGITMAFRLCERRAFERLFQLRLPHQRMLRLSTSRWMSSDSSESQPGERMMNFEEYRKLKRSLKWNARVAGIPMGCIAVGISSLANLHFMPHVFDTSLPPEEITPILGMDPIVFAAVCGAASGMVGFILGGAFFNAVWKMVSSKAKQIEKRDADFLSRLQRHRYVGTDQNKYEDDYYADKVLTLSDYRQWIRQQQRKKEAAASLNSSNKETDSGSDKQNT</sequence>